<accession>A0A5E4TWR7</accession>
<dbReference type="PANTHER" id="PTHR32305:SF15">
    <property type="entry name" value="PROTEIN RHSA-RELATED"/>
    <property type="match status" value="1"/>
</dbReference>
<evidence type="ECO:0000256" key="2">
    <source>
        <dbReference type="SAM" id="MobiDB-lite"/>
    </source>
</evidence>
<gene>
    <name evidence="5" type="primary">wapA_1</name>
    <name evidence="5" type="ORF">PAN31108_01627</name>
</gene>
<dbReference type="PANTHER" id="PTHR32305">
    <property type="match status" value="1"/>
</dbReference>
<proteinExistence type="predicted"/>
<dbReference type="EC" id="3.1.-.-" evidence="5"/>
<dbReference type="NCBIfam" id="TIGR01643">
    <property type="entry name" value="YD_repeat_2x"/>
    <property type="match status" value="1"/>
</dbReference>
<reference evidence="5 6" key="1">
    <citation type="submission" date="2019-08" db="EMBL/GenBank/DDBJ databases">
        <authorList>
            <person name="Peeters C."/>
        </authorList>
    </citation>
    <scope>NUCLEOTIDE SEQUENCE [LARGE SCALE GENOMIC DNA]</scope>
    <source>
        <strain evidence="5 6">LMG 31108</strain>
    </source>
</reference>
<dbReference type="InterPro" id="IPR050708">
    <property type="entry name" value="T6SS_VgrG/RHS"/>
</dbReference>
<keyword evidence="6" id="KW-1185">Reference proteome</keyword>
<dbReference type="GO" id="GO:0016787">
    <property type="term" value="F:hydrolase activity"/>
    <property type="evidence" value="ECO:0007669"/>
    <property type="project" value="UniProtKB-KW"/>
</dbReference>
<dbReference type="InterPro" id="IPR056823">
    <property type="entry name" value="TEN-like_YD-shell"/>
</dbReference>
<organism evidence="5 6">
    <name type="scientific">Pandoraea anhela</name>
    <dbReference type="NCBI Taxonomy" id="2508295"/>
    <lineage>
        <taxon>Bacteria</taxon>
        <taxon>Pseudomonadati</taxon>
        <taxon>Pseudomonadota</taxon>
        <taxon>Betaproteobacteria</taxon>
        <taxon>Burkholderiales</taxon>
        <taxon>Burkholderiaceae</taxon>
        <taxon>Pandoraea</taxon>
    </lineage>
</organism>
<feature type="transmembrane region" description="Helical" evidence="3">
    <location>
        <begin position="736"/>
        <end position="759"/>
    </location>
</feature>
<dbReference type="InterPro" id="IPR006530">
    <property type="entry name" value="YD"/>
</dbReference>
<keyword evidence="5" id="KW-0378">Hydrolase</keyword>
<dbReference type="AlphaFoldDB" id="A0A5E4TWR7"/>
<keyword evidence="3" id="KW-0472">Membrane</keyword>
<feature type="compositionally biased region" description="Low complexity" evidence="2">
    <location>
        <begin position="799"/>
        <end position="831"/>
    </location>
</feature>
<dbReference type="Pfam" id="PF25023">
    <property type="entry name" value="TEN_YD-shell"/>
    <property type="match status" value="1"/>
</dbReference>
<keyword evidence="3" id="KW-1133">Transmembrane helix</keyword>
<sequence>MTEHTTFNPVTRVQTSWLAAGELECARRVSLKNRFDEVEREERLRVDDSLVSRHVFVYDGLGRRVSVTEPEVGTTTFTYDVADRIETQTLPDDTVVKHTYAPHSLDDAVAGIYVNDVPVGEREFDGLMRVVCQTVGARKSTWKFDGDRVHPCEETTPAGDTLVYDVNPSLPTRMMHRTSGTLRMAYDYDPQSGLMLSATSQTGGPSVLGYTCKRDSAGNLCEETWADDEGERVAEHTWTLTGRPSSYTDVTGKVHEYHYDASIARLSDVKCADIHVELTYDAFNRVHEQILKQGGAHKLRTTLTYDDLGREILREFEAPSHPVFSISQTYDGLDRIVTRERKLGDSVELSETFSYDTRSRPNLYYAIGTLAPHDPHAPDQQIQVQQWEYDELDNVTKVTTWHQGPDKPPGVATYHYDNPVDPTRLTSLVRSDYGDANGTQTFRYDDAGRMIEVEGGHSVTYNAFDQIVAVSRDGVEQAAYRYNGMDEQTHVSMPSQPVRKRMFREHRLVTEIRGTFSKTYLPGGLGDIDEAGTLHVYATDRKSSVAHVLDAQGQRREILYSPSGYRLPDTALDGVPGQDGEMVDTATQWVWLGNSRMYSPVLARFMVPDSFVPFDGGGYNGYARLDPVNTIDPSGHVPKWLLIVAAVAVAVVAIAAAVVTAGGLTAIATAATISAKAIGAKVGLAAAGSAKLLATMNGVKVTASIFSTMKFALGTAGSLATMSSGILRATGDTSGLAVVLGLVGSALTVAAFVASVPGLKTTYTNLATKRMTAKEAFKAASAQRSQPIAMPVARSSSVSSLRSSGGARSFGRPSTPASTARRASAPASLPTQEASATASVSRSQIAAELSEPAIAAAGQANMYASPVPMTGGGLPQPVQPAVWFSADELRGISMGGLNYYEMYAYKYGGW</sequence>
<protein>
    <submittedName>
        <fullName evidence="5">tRNA(Glu)-specific nuclease WapA</fullName>
        <ecNumber evidence="5">3.1.-.-</ecNumber>
    </submittedName>
</protein>
<feature type="domain" description="Teneurin-like YD-shell" evidence="4">
    <location>
        <begin position="55"/>
        <end position="610"/>
    </location>
</feature>
<dbReference type="Proteomes" id="UP000406256">
    <property type="component" value="Unassembled WGS sequence"/>
</dbReference>
<keyword evidence="1" id="KW-0677">Repeat</keyword>
<dbReference type="RefSeq" id="WP_174994895.1">
    <property type="nucleotide sequence ID" value="NZ_CABPSB010000004.1"/>
</dbReference>
<evidence type="ECO:0000313" key="6">
    <source>
        <dbReference type="Proteomes" id="UP000406256"/>
    </source>
</evidence>
<feature type="transmembrane region" description="Helical" evidence="3">
    <location>
        <begin position="640"/>
        <end position="667"/>
    </location>
</feature>
<dbReference type="Gene3D" id="2.180.10.10">
    <property type="entry name" value="RHS repeat-associated core"/>
    <property type="match status" value="1"/>
</dbReference>
<evidence type="ECO:0000256" key="1">
    <source>
        <dbReference type="ARBA" id="ARBA00022737"/>
    </source>
</evidence>
<keyword evidence="3" id="KW-0812">Transmembrane</keyword>
<feature type="region of interest" description="Disordered" evidence="2">
    <location>
        <begin position="799"/>
        <end position="837"/>
    </location>
</feature>
<feature type="transmembrane region" description="Helical" evidence="3">
    <location>
        <begin position="711"/>
        <end position="730"/>
    </location>
</feature>
<evidence type="ECO:0000256" key="3">
    <source>
        <dbReference type="SAM" id="Phobius"/>
    </source>
</evidence>
<evidence type="ECO:0000259" key="4">
    <source>
        <dbReference type="Pfam" id="PF25023"/>
    </source>
</evidence>
<name>A0A5E4TWR7_9BURK</name>
<evidence type="ECO:0000313" key="5">
    <source>
        <dbReference type="EMBL" id="VVD91188.1"/>
    </source>
</evidence>
<dbReference type="EMBL" id="CABPSB010000004">
    <property type="protein sequence ID" value="VVD91188.1"/>
    <property type="molecule type" value="Genomic_DNA"/>
</dbReference>